<dbReference type="PROSITE" id="PS50206">
    <property type="entry name" value="RHODANESE_3"/>
    <property type="match status" value="1"/>
</dbReference>
<keyword evidence="4" id="KW-1185">Reference proteome</keyword>
<accession>S7T8R6</accession>
<dbReference type="eggNOG" id="COG0607">
    <property type="taxonomic scope" value="Bacteria"/>
</dbReference>
<dbReference type="STRING" id="1121439.dsat_0331"/>
<keyword evidence="1" id="KW-0732">Signal</keyword>
<dbReference type="EMBL" id="ATHI01000026">
    <property type="protein sequence ID" value="EPR32890.1"/>
    <property type="molecule type" value="Genomic_DNA"/>
</dbReference>
<feature type="domain" description="Rhodanese" evidence="2">
    <location>
        <begin position="73"/>
        <end position="135"/>
    </location>
</feature>
<proteinExistence type="predicted"/>
<feature type="signal peptide" evidence="1">
    <location>
        <begin position="1"/>
        <end position="29"/>
    </location>
</feature>
<evidence type="ECO:0000313" key="3">
    <source>
        <dbReference type="EMBL" id="EPR32890.1"/>
    </source>
</evidence>
<organism evidence="3 4">
    <name type="scientific">Alkalidesulfovibrio alkalitolerans DSM 16529</name>
    <dbReference type="NCBI Taxonomy" id="1121439"/>
    <lineage>
        <taxon>Bacteria</taxon>
        <taxon>Pseudomonadati</taxon>
        <taxon>Thermodesulfobacteriota</taxon>
        <taxon>Desulfovibrionia</taxon>
        <taxon>Desulfovibrionales</taxon>
        <taxon>Desulfovibrionaceae</taxon>
        <taxon>Alkalidesulfovibrio</taxon>
    </lineage>
</organism>
<sequence>MTRLSPASPLVLAALVLAALVLAATLAPAALRAQDNTPSPKSPETLFPRAAWQAERDGYRLIGAEELRALLLSDEPPLLVDTRPDYEFTQGHPKGALHMPFEPGEAHGIAPDKQAAVLALLGPDKERTVVVYCRSPQ</sequence>
<reference evidence="3 4" key="1">
    <citation type="journal article" date="2013" name="Genome Announc.">
        <title>Draft genome sequences for three mercury-methylating, sulfate-reducing bacteria.</title>
        <authorList>
            <person name="Brown S.D."/>
            <person name="Hurt R.A.Jr."/>
            <person name="Gilmour C.C."/>
            <person name="Elias D.A."/>
        </authorList>
    </citation>
    <scope>NUCLEOTIDE SEQUENCE [LARGE SCALE GENOMIC DNA]</scope>
    <source>
        <strain evidence="3 4">DSM 16529</strain>
    </source>
</reference>
<feature type="chain" id="PRO_5004556906" evidence="1">
    <location>
        <begin position="30"/>
        <end position="137"/>
    </location>
</feature>
<evidence type="ECO:0000313" key="4">
    <source>
        <dbReference type="Proteomes" id="UP000014975"/>
    </source>
</evidence>
<dbReference type="Pfam" id="PF00581">
    <property type="entry name" value="Rhodanese"/>
    <property type="match status" value="1"/>
</dbReference>
<dbReference type="SUPFAM" id="SSF52821">
    <property type="entry name" value="Rhodanese/Cell cycle control phosphatase"/>
    <property type="match status" value="1"/>
</dbReference>
<comment type="caution">
    <text evidence="3">The sequence shown here is derived from an EMBL/GenBank/DDBJ whole genome shotgun (WGS) entry which is preliminary data.</text>
</comment>
<dbReference type="AlphaFoldDB" id="S7T8R6"/>
<dbReference type="CDD" id="cd00158">
    <property type="entry name" value="RHOD"/>
    <property type="match status" value="1"/>
</dbReference>
<dbReference type="InterPro" id="IPR001763">
    <property type="entry name" value="Rhodanese-like_dom"/>
</dbReference>
<dbReference type="Gene3D" id="3.40.250.10">
    <property type="entry name" value="Rhodanese-like domain"/>
    <property type="match status" value="1"/>
</dbReference>
<gene>
    <name evidence="3" type="ORF">dsat_0331</name>
</gene>
<name>S7T8R6_9BACT</name>
<dbReference type="RefSeq" id="WP_020887025.1">
    <property type="nucleotide sequence ID" value="NZ_ATHI01000026.1"/>
</dbReference>
<dbReference type="Proteomes" id="UP000014975">
    <property type="component" value="Unassembled WGS sequence"/>
</dbReference>
<dbReference type="PATRIC" id="fig|1121439.3.peg.1680"/>
<protein>
    <submittedName>
        <fullName evidence="3">Rhodanese-like protein</fullName>
    </submittedName>
</protein>
<dbReference type="OrthoDB" id="5471268at2"/>
<evidence type="ECO:0000259" key="2">
    <source>
        <dbReference type="PROSITE" id="PS50206"/>
    </source>
</evidence>
<evidence type="ECO:0000256" key="1">
    <source>
        <dbReference type="SAM" id="SignalP"/>
    </source>
</evidence>
<dbReference type="InterPro" id="IPR036873">
    <property type="entry name" value="Rhodanese-like_dom_sf"/>
</dbReference>